<keyword evidence="3 6" id="KW-1133">Transmembrane helix</keyword>
<dbReference type="InterPro" id="IPR005829">
    <property type="entry name" value="Sugar_transporter_CS"/>
</dbReference>
<dbReference type="PROSITE" id="PS00216">
    <property type="entry name" value="SUGAR_TRANSPORT_1"/>
    <property type="match status" value="1"/>
</dbReference>
<keyword evidence="2 6" id="KW-0812">Transmembrane</keyword>
<feature type="transmembrane region" description="Helical" evidence="6">
    <location>
        <begin position="278"/>
        <end position="299"/>
    </location>
</feature>
<dbReference type="Gene3D" id="1.20.1250.20">
    <property type="entry name" value="MFS general substrate transporter like domains"/>
    <property type="match status" value="1"/>
</dbReference>
<feature type="compositionally biased region" description="Polar residues" evidence="5">
    <location>
        <begin position="16"/>
        <end position="27"/>
    </location>
</feature>
<dbReference type="CDD" id="cd17323">
    <property type="entry name" value="MFS_Tpo1_MDR_like"/>
    <property type="match status" value="1"/>
</dbReference>
<organism evidence="8">
    <name type="scientific">Cyberlindnera fabianii</name>
    <name type="common">Yeast</name>
    <name type="synonym">Hansenula fabianii</name>
    <dbReference type="NCBI Taxonomy" id="36022"/>
    <lineage>
        <taxon>Eukaryota</taxon>
        <taxon>Fungi</taxon>
        <taxon>Dikarya</taxon>
        <taxon>Ascomycota</taxon>
        <taxon>Saccharomycotina</taxon>
        <taxon>Saccharomycetes</taxon>
        <taxon>Phaffomycetales</taxon>
        <taxon>Phaffomycetaceae</taxon>
        <taxon>Cyberlindnera</taxon>
    </lineage>
</organism>
<evidence type="ECO:0000259" key="7">
    <source>
        <dbReference type="PROSITE" id="PS50850"/>
    </source>
</evidence>
<dbReference type="InterPro" id="IPR020846">
    <property type="entry name" value="MFS_dom"/>
</dbReference>
<dbReference type="OrthoDB" id="3936150at2759"/>
<evidence type="ECO:0000256" key="3">
    <source>
        <dbReference type="ARBA" id="ARBA00022989"/>
    </source>
</evidence>
<feature type="transmembrane region" description="Helical" evidence="6">
    <location>
        <begin position="338"/>
        <end position="360"/>
    </location>
</feature>
<proteinExistence type="predicted"/>
<feature type="transmembrane region" description="Helical" evidence="6">
    <location>
        <begin position="252"/>
        <end position="272"/>
    </location>
</feature>
<dbReference type="SUPFAM" id="SSF103473">
    <property type="entry name" value="MFS general substrate transporter"/>
    <property type="match status" value="1"/>
</dbReference>
<evidence type="ECO:0000256" key="2">
    <source>
        <dbReference type="ARBA" id="ARBA00022692"/>
    </source>
</evidence>
<evidence type="ECO:0000256" key="5">
    <source>
        <dbReference type="SAM" id="MobiDB-lite"/>
    </source>
</evidence>
<evidence type="ECO:0000256" key="4">
    <source>
        <dbReference type="ARBA" id="ARBA00023136"/>
    </source>
</evidence>
<dbReference type="InterPro" id="IPR011701">
    <property type="entry name" value="MFS"/>
</dbReference>
<feature type="domain" description="Major facilitator superfamily (MFS) profile" evidence="7">
    <location>
        <begin position="186"/>
        <end position="617"/>
    </location>
</feature>
<name>A0A061AJG7_CYBFA</name>
<dbReference type="GO" id="GO:0022857">
    <property type="term" value="F:transmembrane transporter activity"/>
    <property type="evidence" value="ECO:0007669"/>
    <property type="project" value="InterPro"/>
</dbReference>
<feature type="transmembrane region" description="Helical" evidence="6">
    <location>
        <begin position="220"/>
        <end position="240"/>
    </location>
</feature>
<sequence length="663" mass="73886">MSDNSSKMTADETRSLHSLVTQDSSASPDELQQARCLQSSTASLSRTHTVSSLNPNGQTPRLRCGSRASRTVSTSDGYDDYEDFTEKNIYPDLNNDEIALRREKTKNTIITALSERIPRTWPDAEDEESQTPLKDADGIVPEREESLPTKNDGVEFQDIDPELVTWDGDEDPENPRNWTYRRKWKSIGIASIYTFLSPFASTMLSPAVSDISAEFGNDTVVAALMVSIFILAWALFSPLIAPLSEMYGRKRVLDASAWFMFFFNIGCALSQNVTQMCIFRLLAGAGGCAPISIGAGVIGDLVNNKERGRAMALYSLGPTVGPCVSALIAGFIVESVNWRWCFWVLVIVNGVVCVWGTLTLEETYAPQLLKVKAAKLRKRTGNNNLHSLYEIATGETTFDRFYVNLTRPVIMLFTHPMVFGFGVFMAIAYGCLYILIVTFPSNWGSTYGFNKGGVGLMYLSLLIGYMIGVFVNQKVADYIYNRLTLKNGGVAKPEYRIPALFVTGILLSGGLFWYGWGSEYKLHWMFPAVGAAIFCFGMIPVFYCIQNYLIDMNPRFAASAIAAASVFRSFFGFAFPLFAPKMFAALGAGWGCSIFGFLILVAGIPFPVYVFLYGERLRLWANRRTEKSQAIRDQKNLAKLKKKEQKELLKREKKEGLHDKTKA</sequence>
<dbReference type="VEuPathDB" id="FungiDB:BON22_1697"/>
<feature type="transmembrane region" description="Helical" evidence="6">
    <location>
        <begin position="497"/>
        <end position="516"/>
    </location>
</feature>
<feature type="transmembrane region" description="Helical" evidence="6">
    <location>
        <begin position="311"/>
        <end position="332"/>
    </location>
</feature>
<evidence type="ECO:0000256" key="6">
    <source>
        <dbReference type="SAM" id="Phobius"/>
    </source>
</evidence>
<feature type="transmembrane region" description="Helical" evidence="6">
    <location>
        <begin position="585"/>
        <end position="614"/>
    </location>
</feature>
<dbReference type="AlphaFoldDB" id="A0A061AJG7"/>
<dbReference type="PhylomeDB" id="A0A061AJG7"/>
<comment type="subcellular location">
    <subcellularLocation>
        <location evidence="1">Membrane</location>
        <topology evidence="1">Multi-pass membrane protein</topology>
    </subcellularLocation>
</comment>
<feature type="compositionally biased region" description="Polar residues" evidence="5">
    <location>
        <begin position="35"/>
        <end position="59"/>
    </location>
</feature>
<dbReference type="EMBL" id="LK052886">
    <property type="protein sequence ID" value="CDR37705.1"/>
    <property type="molecule type" value="Genomic_DNA"/>
</dbReference>
<keyword evidence="4 6" id="KW-0472">Membrane</keyword>
<evidence type="ECO:0000256" key="1">
    <source>
        <dbReference type="ARBA" id="ARBA00004141"/>
    </source>
</evidence>
<dbReference type="GO" id="GO:0140115">
    <property type="term" value="P:export across plasma membrane"/>
    <property type="evidence" value="ECO:0007669"/>
    <property type="project" value="UniProtKB-ARBA"/>
</dbReference>
<feature type="transmembrane region" description="Helical" evidence="6">
    <location>
        <begin position="186"/>
        <end position="208"/>
    </location>
</feature>
<evidence type="ECO:0000313" key="8">
    <source>
        <dbReference type="EMBL" id="CDR37705.1"/>
    </source>
</evidence>
<feature type="transmembrane region" description="Helical" evidence="6">
    <location>
        <begin position="456"/>
        <end position="476"/>
    </location>
</feature>
<dbReference type="PANTHER" id="PTHR23502">
    <property type="entry name" value="MAJOR FACILITATOR SUPERFAMILY"/>
    <property type="match status" value="1"/>
</dbReference>
<accession>A0A061AJG7</accession>
<feature type="region of interest" description="Disordered" evidence="5">
    <location>
        <begin position="1"/>
        <end position="79"/>
    </location>
</feature>
<protein>
    <submittedName>
        <fullName evidence="8">CYFA0S01e15368g1_1</fullName>
    </submittedName>
</protein>
<feature type="transmembrane region" description="Helical" evidence="6">
    <location>
        <begin position="409"/>
        <end position="436"/>
    </location>
</feature>
<dbReference type="PANTHER" id="PTHR23502:SF60">
    <property type="entry name" value="MAJOR FACILITATOR SUPERFAMILY (MFS) PROFILE DOMAIN-CONTAINING PROTEIN-RELATED"/>
    <property type="match status" value="1"/>
</dbReference>
<dbReference type="FunFam" id="1.20.1250.20:FF:000011">
    <property type="entry name" value="MFS multidrug transporter, putative"/>
    <property type="match status" value="1"/>
</dbReference>
<dbReference type="InterPro" id="IPR036259">
    <property type="entry name" value="MFS_trans_sf"/>
</dbReference>
<dbReference type="PROSITE" id="PS50850">
    <property type="entry name" value="MFS"/>
    <property type="match status" value="1"/>
</dbReference>
<dbReference type="Pfam" id="PF07690">
    <property type="entry name" value="MFS_1"/>
    <property type="match status" value="1"/>
</dbReference>
<gene>
    <name evidence="8" type="ORF">CYFA0S_01e15368g</name>
</gene>
<reference evidence="8" key="1">
    <citation type="journal article" date="2014" name="Genome Announc.">
        <title>Genome sequence of the yeast Cyberlindnera fabianii (Hansenula fabianii).</title>
        <authorList>
            <person name="Freel K.C."/>
            <person name="Sarilar V."/>
            <person name="Neuveglise C."/>
            <person name="Devillers H."/>
            <person name="Friedrich A."/>
            <person name="Schacherer J."/>
        </authorList>
    </citation>
    <scope>NUCLEOTIDE SEQUENCE</scope>
    <source>
        <strain evidence="8">YJS4271</strain>
    </source>
</reference>
<feature type="transmembrane region" description="Helical" evidence="6">
    <location>
        <begin position="556"/>
        <end position="579"/>
    </location>
</feature>
<dbReference type="GO" id="GO:0042908">
    <property type="term" value="P:xenobiotic transport"/>
    <property type="evidence" value="ECO:0007669"/>
    <property type="project" value="UniProtKB-ARBA"/>
</dbReference>
<feature type="transmembrane region" description="Helical" evidence="6">
    <location>
        <begin position="522"/>
        <end position="544"/>
    </location>
</feature>
<dbReference type="GO" id="GO:0005886">
    <property type="term" value="C:plasma membrane"/>
    <property type="evidence" value="ECO:0007669"/>
    <property type="project" value="UniProtKB-ARBA"/>
</dbReference>